<feature type="repeat" description="PPR" evidence="2">
    <location>
        <begin position="1349"/>
        <end position="1383"/>
    </location>
</feature>
<protein>
    <recommendedName>
        <fullName evidence="3">GPI inositol-deacylase</fullName>
        <ecNumber evidence="3">3.1.-.-</ecNumber>
    </recommendedName>
</protein>
<dbReference type="GO" id="GO:0005789">
    <property type="term" value="C:endoplasmic reticulum membrane"/>
    <property type="evidence" value="ECO:0007669"/>
    <property type="project" value="UniProtKB-SubCell"/>
</dbReference>
<sequence>MPGNVQHCRNSIAAVSPQEGTNPGSDPKLNHSNYSYVVYSPKSRYAIHLRHVFDGADATLETVQNFEFKGQVPAIMFDIDNTLAYTGFNDTDILGKAPPMIRAVDFAKRWCRFDNKSTAKWLVPAVEQCSRGLFDCFFLTARYCTQLKAAATKTWVLNNFPVDTEWVREHVFMTGGVGGCDSQGCSIAYKAVLRNWLHSNRRVYWVMSIGDQLTDSAGVQSGIRVKVPNFWFDSSVVANPQGNGGKIQLQPDRSFPEDSDQCKLKCVVGPDHECIDAGLNEDAIHMYTQLEYCMAQDSNKAPDQIKGAFQANNDWERARWEALPWLAADSPFLLMTFLALVESGRAKAAEVSGFLVQERFCWRCSRPCMACMDLWVRPAKDAMRAEPTETLRRYTAAIGASGKNWVHALDVLGEINAQSLQSNVIIYNACINSCAKSAEWQRSLSLWVDLKEEQLEGDVVTFGAVMSAMNKGSQWDKSLETLNQMERSQLEGNLITCSSAISACEKGGKWHLALLLLDAIDGDGMQGNEITFGAAISACEKAEHWEAALSVFEQIAARDLRVNCICYNAVISACGKSSQWMRALDLFAEIQVSNIQSTVITYNSMISAFASVGEWHKALWMLAEVDMQKIRRTAITYNAAINSCEADVQWELALDLVMELLASRIRETASTYSSAINACAAGGRWEEAFLLLDLMHQRQVSNHIIPYSAAVRSCERSEKWEEALVVLKRSSEHGLEHNAILLSSAMSACVGGSCWQLALHLFDQIGVFDVVACCCAMTACEQGSHWQGSLMLLQMLEDRSFNKNLIAYNACISTCTRGDRWHEVISLFHELLLQRTWCKTWQDSIHFADFSPKRTAETDPISLAPGHSDRLRSVHLEATLDETGRFRRHAMRAEPTETLRRYTAAIGASGKNWVHALDVLGEIKAQSLQSNVIIYNACINSCAKSAEWQRSLSLWVDLKEEQLEGDVVTFGAVMSAMNKGSQWDKSLETLNQMERSQLEGNLITCSSAISACEKGGKWQLALLLLDAIDGDGMQGNEVTFGAAISACEKAEHWEAALSVFDQIAARDLRVNCICYNAVISACGKSSQWMRALDLFAEIQVSNIQSTVITYNSMISAFASVGEWHKALWMLAEVDMQKIRRTAITYNAAINSCEADVQWELALDLVMELLASRIRETASTYSSAINACAAGGRWQEAFLLLDLMHKQKVHRKEGTAAYNMAIRACDKATCWPQSLALLPVNTSEEAVCLVSSAMNACINGGHWRFALQLFQDLRSSQALIDVVASAVAISACEKGGRWAEALLLFSAAKERNAVNAVLYNASISACGSCSRWRVALALLSRAQQEQVELTMISFNACITACEKASRWQESLQILRQSKMIGLQPSLISYNAAALACQKTAQWQYGLSILEDLSELKWQPSSITYDAVLNSCEVPTSLSVRQKIPVVLCPAQFGTAEDYDELKVNLEARGFVLYPAPLSRLDWLRIVPSTLTKEFFTAELRPKKTLGFFYEALDQALAQVDAEFGPEEPVAFLGHSIGGWVARSYIGEVLGPDVAQQRVRSLVTLGTPHQPPPEDSPVAILDQTRGLLTYINEKFPAGYPLNSSVVTCVAGCGTKTPPSMDEMMDGLGEKVWNQTQNRSTLLEEVVALASYLPLSGSTFGVEGDGLIPVDTALMEGELCWSCCSW</sequence>
<evidence type="ECO:0000256" key="3">
    <source>
        <dbReference type="RuleBase" id="RU365011"/>
    </source>
</evidence>
<dbReference type="InterPro" id="IPR023214">
    <property type="entry name" value="HAD_sf"/>
</dbReference>
<evidence type="ECO:0000256" key="1">
    <source>
        <dbReference type="ARBA" id="ARBA00022737"/>
    </source>
</evidence>
<dbReference type="EMBL" id="CAMXCT030000511">
    <property type="protein sequence ID" value="CAL4767059.1"/>
    <property type="molecule type" value="Genomic_DNA"/>
</dbReference>
<evidence type="ECO:0000313" key="5">
    <source>
        <dbReference type="EMBL" id="CAI3979747.1"/>
    </source>
</evidence>
<feature type="repeat" description="PPR" evidence="2">
    <location>
        <begin position="598"/>
        <end position="632"/>
    </location>
</feature>
<accession>A0A9P1FMQ8</accession>
<dbReference type="Gene3D" id="3.40.50.1820">
    <property type="entry name" value="alpha/beta hydrolase"/>
    <property type="match status" value="1"/>
</dbReference>
<dbReference type="Gene3D" id="1.25.40.10">
    <property type="entry name" value="Tetratricopeptide repeat domain"/>
    <property type="match status" value="8"/>
</dbReference>
<feature type="repeat" description="PPR" evidence="2">
    <location>
        <begin position="528"/>
        <end position="562"/>
    </location>
</feature>
<evidence type="ECO:0000256" key="2">
    <source>
        <dbReference type="PROSITE-ProRule" id="PRU00708"/>
    </source>
</evidence>
<dbReference type="Pfam" id="PF13812">
    <property type="entry name" value="PPR_3"/>
    <property type="match status" value="1"/>
</dbReference>
<dbReference type="EMBL" id="CAMXCT020000511">
    <property type="protein sequence ID" value="CAL1133122.1"/>
    <property type="molecule type" value="Genomic_DNA"/>
</dbReference>
<feature type="repeat" description="PPR" evidence="2">
    <location>
        <begin position="1106"/>
        <end position="1140"/>
    </location>
</feature>
<keyword evidence="3" id="KW-0378">Hydrolase</keyword>
<name>A0A9P1FMQ8_9DINO</name>
<comment type="similarity">
    <text evidence="3">Belongs to the GPI inositol-deacylase family.</text>
</comment>
<dbReference type="Pfam" id="PF01535">
    <property type="entry name" value="PPR"/>
    <property type="match status" value="9"/>
</dbReference>
<feature type="repeat" description="PPR" evidence="2">
    <location>
        <begin position="1036"/>
        <end position="1070"/>
    </location>
</feature>
<dbReference type="Pfam" id="PF13041">
    <property type="entry name" value="PPR_2"/>
    <property type="match status" value="2"/>
</dbReference>
<dbReference type="Pfam" id="PF07819">
    <property type="entry name" value="PGAP1"/>
    <property type="match status" value="1"/>
</dbReference>
<feature type="repeat" description="PPR" evidence="2">
    <location>
        <begin position="966"/>
        <end position="1000"/>
    </location>
</feature>
<feature type="domain" description="GPI inositol-deacylase PGAP1-like alpha/beta" evidence="4">
    <location>
        <begin position="1509"/>
        <end position="1574"/>
    </location>
</feature>
<evidence type="ECO:0000313" key="7">
    <source>
        <dbReference type="Proteomes" id="UP001152797"/>
    </source>
</evidence>
<dbReference type="Proteomes" id="UP001152797">
    <property type="component" value="Unassembled WGS sequence"/>
</dbReference>
<keyword evidence="3" id="KW-0472">Membrane</keyword>
<evidence type="ECO:0000313" key="6">
    <source>
        <dbReference type="EMBL" id="CAL4767059.1"/>
    </source>
</evidence>
<feature type="repeat" description="PPR" evidence="2">
    <location>
        <begin position="668"/>
        <end position="702"/>
    </location>
</feature>
<dbReference type="SUPFAM" id="SSF53474">
    <property type="entry name" value="alpha/beta-Hydrolases"/>
    <property type="match status" value="1"/>
</dbReference>
<keyword evidence="3" id="KW-0256">Endoplasmic reticulum</keyword>
<dbReference type="InterPro" id="IPR029058">
    <property type="entry name" value="AB_hydrolase_fold"/>
</dbReference>
<feature type="repeat" description="PPR" evidence="2">
    <location>
        <begin position="1176"/>
        <end position="1210"/>
    </location>
</feature>
<feature type="repeat" description="PPR" evidence="2">
    <location>
        <begin position="1071"/>
        <end position="1105"/>
    </location>
</feature>
<comment type="caution">
    <text evidence="5">The sequence shown here is derived from an EMBL/GenBank/DDBJ whole genome shotgun (WGS) entry which is preliminary data.</text>
</comment>
<organism evidence="5">
    <name type="scientific">Cladocopium goreaui</name>
    <dbReference type="NCBI Taxonomy" id="2562237"/>
    <lineage>
        <taxon>Eukaryota</taxon>
        <taxon>Sar</taxon>
        <taxon>Alveolata</taxon>
        <taxon>Dinophyceae</taxon>
        <taxon>Suessiales</taxon>
        <taxon>Symbiodiniaceae</taxon>
        <taxon>Cladocopium</taxon>
    </lineage>
</organism>
<reference evidence="5" key="1">
    <citation type="submission" date="2022-10" db="EMBL/GenBank/DDBJ databases">
        <authorList>
            <person name="Chen Y."/>
            <person name="Dougan E. K."/>
            <person name="Chan C."/>
            <person name="Rhodes N."/>
            <person name="Thang M."/>
        </authorList>
    </citation>
    <scope>NUCLEOTIDE SEQUENCE</scope>
</reference>
<comment type="subcellular location">
    <subcellularLocation>
        <location evidence="3">Endoplasmic reticulum membrane</location>
    </subcellularLocation>
</comment>
<reference evidence="6 7" key="2">
    <citation type="submission" date="2024-05" db="EMBL/GenBank/DDBJ databases">
        <authorList>
            <person name="Chen Y."/>
            <person name="Shah S."/>
            <person name="Dougan E. K."/>
            <person name="Thang M."/>
            <person name="Chan C."/>
        </authorList>
    </citation>
    <scope>NUCLEOTIDE SEQUENCE [LARGE SCALE GENOMIC DNA]</scope>
</reference>
<dbReference type="GO" id="GO:0016788">
    <property type="term" value="F:hydrolase activity, acting on ester bonds"/>
    <property type="evidence" value="ECO:0007669"/>
    <property type="project" value="InterPro"/>
</dbReference>
<gene>
    <name evidence="5" type="ORF">C1SCF055_LOCUS7681</name>
</gene>
<keyword evidence="3" id="KW-0653">Protein transport</keyword>
<comment type="function">
    <text evidence="3">Involved in inositol deacylation of GPI-anchored proteins which plays important roles in the quality control and ER-associated degradation of GPI-anchored proteins.</text>
</comment>
<keyword evidence="3" id="KW-0813">Transport</keyword>
<dbReference type="InterPro" id="IPR002885">
    <property type="entry name" value="PPR_rpt"/>
</dbReference>
<dbReference type="OrthoDB" id="434677at2759"/>
<proteinExistence type="inferred from homology"/>
<dbReference type="Gene3D" id="3.40.50.1000">
    <property type="entry name" value="HAD superfamily/HAD-like"/>
    <property type="match status" value="1"/>
</dbReference>
<keyword evidence="1" id="KW-0677">Repeat</keyword>
<feature type="repeat" description="PPR" evidence="2">
    <location>
        <begin position="563"/>
        <end position="597"/>
    </location>
</feature>
<dbReference type="GO" id="GO:0015031">
    <property type="term" value="P:protein transport"/>
    <property type="evidence" value="ECO:0007669"/>
    <property type="project" value="UniProtKB-KW"/>
</dbReference>
<dbReference type="PANTHER" id="PTHR47936">
    <property type="entry name" value="PPR_LONG DOMAIN-CONTAINING PROTEIN"/>
    <property type="match status" value="1"/>
</dbReference>
<keyword evidence="7" id="KW-1185">Reference proteome</keyword>
<dbReference type="PANTHER" id="PTHR47936:SF1">
    <property type="entry name" value="PENTATRICOPEPTIDE REPEAT-CONTAINING PROTEIN GUN1, CHLOROPLASTIC"/>
    <property type="match status" value="1"/>
</dbReference>
<evidence type="ECO:0000259" key="4">
    <source>
        <dbReference type="Pfam" id="PF07819"/>
    </source>
</evidence>
<dbReference type="InterPro" id="IPR012908">
    <property type="entry name" value="PGAP1-ab_dom-like"/>
</dbReference>
<dbReference type="PROSITE" id="PS51375">
    <property type="entry name" value="PPR"/>
    <property type="match status" value="11"/>
</dbReference>
<dbReference type="InterPro" id="IPR011990">
    <property type="entry name" value="TPR-like_helical_dom_sf"/>
</dbReference>
<dbReference type="EMBL" id="CAMXCT010000511">
    <property type="protein sequence ID" value="CAI3979747.1"/>
    <property type="molecule type" value="Genomic_DNA"/>
</dbReference>
<dbReference type="EC" id="3.1.-.-" evidence="3"/>
<dbReference type="NCBIfam" id="TIGR00756">
    <property type="entry name" value="PPR"/>
    <property type="match status" value="4"/>
</dbReference>
<feature type="repeat" description="PPR" evidence="2">
    <location>
        <begin position="458"/>
        <end position="492"/>
    </location>
</feature>